<feature type="transmembrane region" description="Helical" evidence="13">
    <location>
        <begin position="100"/>
        <end position="120"/>
    </location>
</feature>
<keyword evidence="7 13" id="KW-1133">Transmembrane helix</keyword>
<feature type="transmembrane region" description="Helical" evidence="13">
    <location>
        <begin position="164"/>
        <end position="185"/>
    </location>
</feature>
<dbReference type="PANTHER" id="PTHR14269:SF62">
    <property type="entry name" value="CDP-DIACYLGLYCEROL--GLYCEROL-3-PHOSPHATE 3-PHOSPHATIDYLTRANSFERASE 1, CHLOROPLASTIC"/>
    <property type="match status" value="1"/>
</dbReference>
<evidence type="ECO:0000256" key="6">
    <source>
        <dbReference type="ARBA" id="ARBA00022692"/>
    </source>
</evidence>
<dbReference type="GO" id="GO:0046474">
    <property type="term" value="P:glycerophospholipid biosynthetic process"/>
    <property type="evidence" value="ECO:0007669"/>
    <property type="project" value="TreeGrafter"/>
</dbReference>
<dbReference type="GO" id="GO:0016020">
    <property type="term" value="C:membrane"/>
    <property type="evidence" value="ECO:0007669"/>
    <property type="project" value="UniProtKB-SubCell"/>
</dbReference>
<dbReference type="InterPro" id="IPR000462">
    <property type="entry name" value="CDP-OH_P_trans"/>
</dbReference>
<evidence type="ECO:0000256" key="12">
    <source>
        <dbReference type="RuleBase" id="RU003750"/>
    </source>
</evidence>
<keyword evidence="8" id="KW-0443">Lipid metabolism</keyword>
<feature type="transmembrane region" description="Helical" evidence="13">
    <location>
        <begin position="20"/>
        <end position="37"/>
    </location>
</feature>
<sequence>MNSVDRDTTRSDRIVTVPNLLSVVRLLGVPLFVYLLLVTHSDGWALAILMISGFTDWLDGKLARILDQSSKLGALLDPFVDRLYVVTTLVTFVLRGFIPWWVAAILIGRDAVLALTLFIYRRRGLPPPDVMYLGKGATFLLMFALPMTLAAHGDWSIATVAEPLGAALLIWGTVLYVWTGLLYTVNALTVARTVPVRGPGGEEREVH</sequence>
<evidence type="ECO:0000256" key="7">
    <source>
        <dbReference type="ARBA" id="ARBA00022989"/>
    </source>
</evidence>
<dbReference type="UniPathway" id="UPA00085"/>
<dbReference type="Pfam" id="PF01066">
    <property type="entry name" value="CDP-OH_P_transf"/>
    <property type="match status" value="1"/>
</dbReference>
<evidence type="ECO:0000313" key="14">
    <source>
        <dbReference type="EMBL" id="AII10218.1"/>
    </source>
</evidence>
<evidence type="ECO:0000256" key="2">
    <source>
        <dbReference type="ARBA" id="ARBA00005074"/>
    </source>
</evidence>
<comment type="subcellular location">
    <subcellularLocation>
        <location evidence="1">Membrane</location>
        <topology evidence="1">Multi-pass membrane protein</topology>
    </subcellularLocation>
</comment>
<organism evidence="14 15">
    <name type="scientific">Rhodococcus opacus</name>
    <name type="common">Nocardia opaca</name>
    <dbReference type="NCBI Taxonomy" id="37919"/>
    <lineage>
        <taxon>Bacteria</taxon>
        <taxon>Bacillati</taxon>
        <taxon>Actinomycetota</taxon>
        <taxon>Actinomycetes</taxon>
        <taxon>Mycobacteriales</taxon>
        <taxon>Nocardiaceae</taxon>
        <taxon>Rhodococcus</taxon>
    </lineage>
</organism>
<keyword evidence="9 13" id="KW-0472">Membrane</keyword>
<keyword evidence="6 13" id="KW-0812">Transmembrane</keyword>
<feature type="transmembrane region" description="Helical" evidence="13">
    <location>
        <begin position="132"/>
        <end position="152"/>
    </location>
</feature>
<keyword evidence="4" id="KW-0444">Lipid biosynthesis</keyword>
<dbReference type="InterPro" id="IPR043130">
    <property type="entry name" value="CDP-OH_PTrfase_TM_dom"/>
</dbReference>
<dbReference type="InterPro" id="IPR004570">
    <property type="entry name" value="Phosphatidylglycerol_P_synth"/>
</dbReference>
<keyword evidence="11" id="KW-1208">Phospholipid metabolism</keyword>
<evidence type="ECO:0000256" key="8">
    <source>
        <dbReference type="ARBA" id="ARBA00023098"/>
    </source>
</evidence>
<comment type="pathway">
    <text evidence="2">Lipid metabolism; phospholipid metabolism.</text>
</comment>
<dbReference type="GO" id="GO:0008444">
    <property type="term" value="F:CDP-diacylglycerol-glycerol-3-phosphate 3-phosphatidyltransferase activity"/>
    <property type="evidence" value="ECO:0007669"/>
    <property type="project" value="InterPro"/>
</dbReference>
<evidence type="ECO:0000313" key="15">
    <source>
        <dbReference type="Proteomes" id="UP000028488"/>
    </source>
</evidence>
<comment type="similarity">
    <text evidence="3 12">Belongs to the CDP-alcohol phosphatidyltransferase class-I family.</text>
</comment>
<dbReference type="PROSITE" id="PS00379">
    <property type="entry name" value="CDP_ALCOHOL_P_TRANSF"/>
    <property type="match status" value="1"/>
</dbReference>
<evidence type="ECO:0000256" key="3">
    <source>
        <dbReference type="ARBA" id="ARBA00010441"/>
    </source>
</evidence>
<dbReference type="EMBL" id="CP008947">
    <property type="protein sequence ID" value="AII10218.1"/>
    <property type="molecule type" value="Genomic_DNA"/>
</dbReference>
<dbReference type="Proteomes" id="UP000028488">
    <property type="component" value="Chromosome"/>
</dbReference>
<dbReference type="AlphaFoldDB" id="A0A076EXU3"/>
<evidence type="ECO:0000256" key="13">
    <source>
        <dbReference type="SAM" id="Phobius"/>
    </source>
</evidence>
<gene>
    <name evidence="14" type="ORF">EP51_38440</name>
</gene>
<dbReference type="Gene3D" id="1.20.120.1760">
    <property type="match status" value="1"/>
</dbReference>
<dbReference type="eggNOG" id="COG0558">
    <property type="taxonomic scope" value="Bacteria"/>
</dbReference>
<dbReference type="RefSeq" id="WP_128642024.1">
    <property type="nucleotide sequence ID" value="NZ_CP008947.1"/>
</dbReference>
<name>A0A076EXU3_RHOOP</name>
<evidence type="ECO:0000256" key="9">
    <source>
        <dbReference type="ARBA" id="ARBA00023136"/>
    </source>
</evidence>
<evidence type="ECO:0000256" key="1">
    <source>
        <dbReference type="ARBA" id="ARBA00004141"/>
    </source>
</evidence>
<protein>
    <submittedName>
        <fullName evidence="14">CDP-diacylglycerol--glycerol-3-phosphate 3-phosphatidyltransferase</fullName>
    </submittedName>
</protein>
<accession>A0A076EXU3</accession>
<dbReference type="InterPro" id="IPR048254">
    <property type="entry name" value="CDP_ALCOHOL_P_TRANSF_CS"/>
</dbReference>
<evidence type="ECO:0000256" key="4">
    <source>
        <dbReference type="ARBA" id="ARBA00022516"/>
    </source>
</evidence>
<evidence type="ECO:0000256" key="5">
    <source>
        <dbReference type="ARBA" id="ARBA00022679"/>
    </source>
</evidence>
<dbReference type="InterPro" id="IPR050324">
    <property type="entry name" value="CDP-alcohol_PTase-I"/>
</dbReference>
<evidence type="ECO:0000256" key="10">
    <source>
        <dbReference type="ARBA" id="ARBA00023209"/>
    </source>
</evidence>
<proteinExistence type="inferred from homology"/>
<reference evidence="14 15" key="1">
    <citation type="submission" date="2014-07" db="EMBL/GenBank/DDBJ databases">
        <title>Genome Sequence of Rhodococcus opacus Strain R7, a Biodegrader of Mono- and Polycyclic Aromatic Hydrocarbons.</title>
        <authorList>
            <person name="Di Gennaro P."/>
            <person name="Zampolli J."/>
            <person name="Presti I."/>
            <person name="Cappelletti M."/>
            <person name="D'Ursi P."/>
            <person name="Orro A."/>
            <person name="Mezzelani A."/>
            <person name="Milanesi L."/>
        </authorList>
    </citation>
    <scope>NUCLEOTIDE SEQUENCE [LARGE SCALE GENOMIC DNA]</scope>
    <source>
        <strain evidence="14 15">R7</strain>
    </source>
</reference>
<dbReference type="PIRSF" id="PIRSF000847">
    <property type="entry name" value="Phos_ph_gly_syn"/>
    <property type="match status" value="1"/>
</dbReference>
<keyword evidence="10" id="KW-0594">Phospholipid biosynthesis</keyword>
<keyword evidence="5 12" id="KW-0808">Transferase</keyword>
<evidence type="ECO:0000256" key="11">
    <source>
        <dbReference type="ARBA" id="ARBA00023264"/>
    </source>
</evidence>
<dbReference type="PANTHER" id="PTHR14269">
    <property type="entry name" value="CDP-DIACYLGLYCEROL--GLYCEROL-3-PHOSPHATE 3-PHOSPHATIDYLTRANSFERASE-RELATED"/>
    <property type="match status" value="1"/>
</dbReference>